<sequence length="241" mass="26218">MENDSYLKRAGWSSPYTVAVPLLVVAEALSLRSSGMGAAGLPLGAVAGLLWALLAAFVAKRIGRKPERRARAEDVLVFCGVICAAFLCCGGVMMILLMGAALDEPSTTYRTLSAMMAPTLPYYIAGNSVMELFIVPATIFVGWRAGRRRVLLVSAALVYFASRVWTYLVYAQRRTDTATGTLSAEDVRWYKETLVVDYRVVLLGVVLILFTAAALLPARQWARSQPGDDPRTGTYDPIQEA</sequence>
<gene>
    <name evidence="2" type="ORF">ACFQZM_09375</name>
</gene>
<organism evidence="2 3">
    <name type="scientific">Actinomadura fibrosa</name>
    <dbReference type="NCBI Taxonomy" id="111802"/>
    <lineage>
        <taxon>Bacteria</taxon>
        <taxon>Bacillati</taxon>
        <taxon>Actinomycetota</taxon>
        <taxon>Actinomycetes</taxon>
        <taxon>Streptosporangiales</taxon>
        <taxon>Thermomonosporaceae</taxon>
        <taxon>Actinomadura</taxon>
    </lineage>
</organism>
<keyword evidence="1" id="KW-1133">Transmembrane helix</keyword>
<accession>A0ABW2XJX5</accession>
<keyword evidence="1" id="KW-0812">Transmembrane</keyword>
<feature type="transmembrane region" description="Helical" evidence="1">
    <location>
        <begin position="198"/>
        <end position="216"/>
    </location>
</feature>
<feature type="transmembrane region" description="Helical" evidence="1">
    <location>
        <begin position="122"/>
        <end position="143"/>
    </location>
</feature>
<feature type="transmembrane region" description="Helical" evidence="1">
    <location>
        <begin position="12"/>
        <end position="31"/>
    </location>
</feature>
<comment type="caution">
    <text evidence="2">The sequence shown here is derived from an EMBL/GenBank/DDBJ whole genome shotgun (WGS) entry which is preliminary data.</text>
</comment>
<keyword evidence="1" id="KW-0472">Membrane</keyword>
<protein>
    <recommendedName>
        <fullName evidence="4">Integral membrane protein</fullName>
    </recommendedName>
</protein>
<evidence type="ECO:0000313" key="3">
    <source>
        <dbReference type="Proteomes" id="UP001597063"/>
    </source>
</evidence>
<feature type="transmembrane region" description="Helical" evidence="1">
    <location>
        <begin position="75"/>
        <end position="102"/>
    </location>
</feature>
<dbReference type="Proteomes" id="UP001597063">
    <property type="component" value="Unassembled WGS sequence"/>
</dbReference>
<reference evidence="3" key="1">
    <citation type="journal article" date="2019" name="Int. J. Syst. Evol. Microbiol.">
        <title>The Global Catalogue of Microorganisms (GCM) 10K type strain sequencing project: providing services to taxonomists for standard genome sequencing and annotation.</title>
        <authorList>
            <consortium name="The Broad Institute Genomics Platform"/>
            <consortium name="The Broad Institute Genome Sequencing Center for Infectious Disease"/>
            <person name="Wu L."/>
            <person name="Ma J."/>
        </authorList>
    </citation>
    <scope>NUCLEOTIDE SEQUENCE [LARGE SCALE GENOMIC DNA]</scope>
    <source>
        <strain evidence="3">JCM 9371</strain>
    </source>
</reference>
<evidence type="ECO:0000256" key="1">
    <source>
        <dbReference type="SAM" id="Phobius"/>
    </source>
</evidence>
<dbReference type="EMBL" id="JBHTGP010000004">
    <property type="protein sequence ID" value="MFD0684705.1"/>
    <property type="molecule type" value="Genomic_DNA"/>
</dbReference>
<evidence type="ECO:0008006" key="4">
    <source>
        <dbReference type="Google" id="ProtNLM"/>
    </source>
</evidence>
<name>A0ABW2XJX5_9ACTN</name>
<feature type="transmembrane region" description="Helical" evidence="1">
    <location>
        <begin position="150"/>
        <end position="170"/>
    </location>
</feature>
<feature type="transmembrane region" description="Helical" evidence="1">
    <location>
        <begin position="43"/>
        <end position="63"/>
    </location>
</feature>
<dbReference type="RefSeq" id="WP_131763100.1">
    <property type="nucleotide sequence ID" value="NZ_CAACUY010000292.1"/>
</dbReference>
<evidence type="ECO:0000313" key="2">
    <source>
        <dbReference type="EMBL" id="MFD0684705.1"/>
    </source>
</evidence>
<proteinExistence type="predicted"/>
<keyword evidence="3" id="KW-1185">Reference proteome</keyword>